<keyword evidence="1" id="KW-0472">Membrane</keyword>
<dbReference type="AlphaFoldDB" id="A0A852VAL9"/>
<dbReference type="EMBL" id="JACCCO010000003">
    <property type="protein sequence ID" value="NYF43521.1"/>
    <property type="molecule type" value="Genomic_DNA"/>
</dbReference>
<comment type="caution">
    <text evidence="2">The sequence shown here is derived from an EMBL/GenBank/DDBJ whole genome shotgun (WGS) entry which is preliminary data.</text>
</comment>
<protein>
    <submittedName>
        <fullName evidence="2">Uncharacterized protein</fullName>
    </submittedName>
</protein>
<evidence type="ECO:0000256" key="1">
    <source>
        <dbReference type="SAM" id="Phobius"/>
    </source>
</evidence>
<organism evidence="2 3">
    <name type="scientific">Streptosporangium sandarakinum</name>
    <dbReference type="NCBI Taxonomy" id="1260955"/>
    <lineage>
        <taxon>Bacteria</taxon>
        <taxon>Bacillati</taxon>
        <taxon>Actinomycetota</taxon>
        <taxon>Actinomycetes</taxon>
        <taxon>Streptosporangiales</taxon>
        <taxon>Streptosporangiaceae</taxon>
        <taxon>Streptosporangium</taxon>
    </lineage>
</organism>
<sequence length="277" mass="29113">MTITEPELREILAAEGDDGRRGGVTVADVDRRVRRIRRRRAAALGGTLAAGLAAVAALTLPGAGAGTAVPDDVWTGVMAQPTPRYGARLVNEVGLEKRFSTMGERLSFDLPIRPPGTMTLVVVRCPPGAELVYWENGRYRNALSCNELPADLDRSKTVASLFPESDVGRMEIAVVPPGSVRKLGRPVTGDRDARQVVADAPKTRADMSVSVTFSRYVPCEGGPGCRFPDEIGVATPPVATPCPGTVVKTDPLNGRIIRTLCPGDGGKPSSGSDGGDG</sequence>
<accession>A0A852VAL9</accession>
<keyword evidence="1" id="KW-1133">Transmembrane helix</keyword>
<dbReference type="RefSeq" id="WP_179827078.1">
    <property type="nucleotide sequence ID" value="NZ_JACCCO010000003.1"/>
</dbReference>
<name>A0A852VAL9_9ACTN</name>
<dbReference type="PROSITE" id="PS51318">
    <property type="entry name" value="TAT"/>
    <property type="match status" value="1"/>
</dbReference>
<keyword evidence="1" id="KW-0812">Transmembrane</keyword>
<evidence type="ECO:0000313" key="2">
    <source>
        <dbReference type="EMBL" id="NYF43521.1"/>
    </source>
</evidence>
<reference evidence="2 3" key="1">
    <citation type="submission" date="2020-07" db="EMBL/GenBank/DDBJ databases">
        <title>Sequencing the genomes of 1000 actinobacteria strains.</title>
        <authorList>
            <person name="Klenk H.-P."/>
        </authorList>
    </citation>
    <scope>NUCLEOTIDE SEQUENCE [LARGE SCALE GENOMIC DNA]</scope>
    <source>
        <strain evidence="2 3">DSM 45763</strain>
    </source>
</reference>
<evidence type="ECO:0000313" key="3">
    <source>
        <dbReference type="Proteomes" id="UP000576393"/>
    </source>
</evidence>
<dbReference type="Proteomes" id="UP000576393">
    <property type="component" value="Unassembled WGS sequence"/>
</dbReference>
<proteinExistence type="predicted"/>
<feature type="transmembrane region" description="Helical" evidence="1">
    <location>
        <begin position="41"/>
        <end position="60"/>
    </location>
</feature>
<gene>
    <name evidence="2" type="ORF">HDA43_005748</name>
</gene>
<keyword evidence="3" id="KW-1185">Reference proteome</keyword>
<dbReference type="InterPro" id="IPR006311">
    <property type="entry name" value="TAT_signal"/>
</dbReference>